<comment type="subcellular location">
    <subcellularLocation>
        <location evidence="8">Peroxisome membrane</location>
    </subcellularLocation>
</comment>
<evidence type="ECO:0000256" key="6">
    <source>
        <dbReference type="ARBA" id="ARBA00023140"/>
    </source>
</evidence>
<evidence type="ECO:0000256" key="8">
    <source>
        <dbReference type="ARBA" id="ARBA00046271"/>
    </source>
</evidence>
<dbReference type="GO" id="GO:1990429">
    <property type="term" value="C:peroxisomal importomer complex"/>
    <property type="evidence" value="ECO:0007669"/>
    <property type="project" value="TreeGrafter"/>
</dbReference>
<dbReference type="GO" id="GO:0005778">
    <property type="term" value="C:peroxisomal membrane"/>
    <property type="evidence" value="ECO:0007669"/>
    <property type="project" value="UniProtKB-SubCell"/>
</dbReference>
<organism evidence="10 11">
    <name type="scientific">Crotalaria pallida</name>
    <name type="common">Smooth rattlebox</name>
    <name type="synonym">Crotalaria striata</name>
    <dbReference type="NCBI Taxonomy" id="3830"/>
    <lineage>
        <taxon>Eukaryota</taxon>
        <taxon>Viridiplantae</taxon>
        <taxon>Streptophyta</taxon>
        <taxon>Embryophyta</taxon>
        <taxon>Tracheophyta</taxon>
        <taxon>Spermatophyta</taxon>
        <taxon>Magnoliopsida</taxon>
        <taxon>eudicotyledons</taxon>
        <taxon>Gunneridae</taxon>
        <taxon>Pentapetalae</taxon>
        <taxon>rosids</taxon>
        <taxon>fabids</taxon>
        <taxon>Fabales</taxon>
        <taxon>Fabaceae</taxon>
        <taxon>Papilionoideae</taxon>
        <taxon>50 kb inversion clade</taxon>
        <taxon>genistoids sensu lato</taxon>
        <taxon>core genistoids</taxon>
        <taxon>Crotalarieae</taxon>
        <taxon>Crotalaria</taxon>
    </lineage>
</organism>
<keyword evidence="5" id="KW-0472">Membrane</keyword>
<sequence length="363" mass="39096">MPQERAVSSSAPAPFKPPSAGATSFVVEASGTAKPGDIVSTSDKNATVSRKKSWEAPSYKATGADVTYFSYFEGGSQLQWKACVVSWTSCRLRRFGSKMNHNSGHGSGASGYSHGGGGGLYGGGMYSNNRYRGGNGGMYGSSGMYGGGMSSGDIGGSVGGYGPGGGPHGPQAPNNPNNGNPPSRPRFWISFLRGMQRVVRLFRRLSVIFDQYAQAFHLFMTGLLQAKVMLVLVVSKSPEINSSQTPKEETATGELEPETSPMWYTSPYHWGNTPMAYEYSLMLYGYLASFQVFDCSGLLYGELARFVLWLLGIKIRSRRINPSPPGRNGLPPNSSVNENYVAGREEAAPSGSWDNIWEYNANN</sequence>
<dbReference type="PANTHER" id="PTHR19332:SF1">
    <property type="entry name" value="PEROXISOMAL MEMBRANE PROTEIN PEX13"/>
    <property type="match status" value="1"/>
</dbReference>
<comment type="similarity">
    <text evidence="1">Belongs to the peroxin-13 family.</text>
</comment>
<evidence type="ECO:0000256" key="7">
    <source>
        <dbReference type="ARBA" id="ARBA00029693"/>
    </source>
</evidence>
<evidence type="ECO:0000313" key="11">
    <source>
        <dbReference type="Proteomes" id="UP001372338"/>
    </source>
</evidence>
<feature type="compositionally biased region" description="Low complexity" evidence="9">
    <location>
        <begin position="169"/>
        <end position="181"/>
    </location>
</feature>
<protein>
    <recommendedName>
        <fullName evidence="7">Peroxin-13</fullName>
    </recommendedName>
</protein>
<evidence type="ECO:0000256" key="3">
    <source>
        <dbReference type="ARBA" id="ARBA00022927"/>
    </source>
</evidence>
<feature type="region of interest" description="Disordered" evidence="9">
    <location>
        <begin position="156"/>
        <end position="182"/>
    </location>
</feature>
<keyword evidence="2" id="KW-0813">Transport</keyword>
<name>A0AAN9HXZ7_CROPI</name>
<evidence type="ECO:0000256" key="1">
    <source>
        <dbReference type="ARBA" id="ARBA00006033"/>
    </source>
</evidence>
<dbReference type="InterPro" id="IPR035463">
    <property type="entry name" value="Pex13"/>
</dbReference>
<keyword evidence="6" id="KW-0576">Peroxisome</keyword>
<dbReference type="EMBL" id="JAYWIO010000006">
    <property type="protein sequence ID" value="KAK7257889.1"/>
    <property type="molecule type" value="Genomic_DNA"/>
</dbReference>
<comment type="caution">
    <text evidence="10">The sequence shown here is derived from an EMBL/GenBank/DDBJ whole genome shotgun (WGS) entry which is preliminary data.</text>
</comment>
<dbReference type="PANTHER" id="PTHR19332">
    <property type="entry name" value="PEROXISOMAL MEMBRANE PROTEIN PEX13"/>
    <property type="match status" value="1"/>
</dbReference>
<evidence type="ECO:0000256" key="9">
    <source>
        <dbReference type="SAM" id="MobiDB-lite"/>
    </source>
</evidence>
<gene>
    <name evidence="10" type="ORF">RIF29_32199</name>
</gene>
<dbReference type="Proteomes" id="UP001372338">
    <property type="component" value="Unassembled WGS sequence"/>
</dbReference>
<keyword evidence="4" id="KW-0811">Translocation</keyword>
<proteinExistence type="inferred from homology"/>
<feature type="compositionally biased region" description="Gly residues" evidence="9">
    <location>
        <begin position="156"/>
        <end position="168"/>
    </location>
</feature>
<accession>A0AAN9HXZ7</accession>
<feature type="region of interest" description="Disordered" evidence="9">
    <location>
        <begin position="1"/>
        <end position="22"/>
    </location>
</feature>
<feature type="compositionally biased region" description="Low complexity" evidence="9">
    <location>
        <begin position="1"/>
        <end position="13"/>
    </location>
</feature>
<evidence type="ECO:0000313" key="10">
    <source>
        <dbReference type="EMBL" id="KAK7257889.1"/>
    </source>
</evidence>
<keyword evidence="11" id="KW-1185">Reference proteome</keyword>
<reference evidence="10 11" key="1">
    <citation type="submission" date="2024-01" db="EMBL/GenBank/DDBJ databases">
        <title>The genomes of 5 underutilized Papilionoideae crops provide insights into root nodulation and disease resistanc.</title>
        <authorList>
            <person name="Yuan L."/>
        </authorList>
    </citation>
    <scope>NUCLEOTIDE SEQUENCE [LARGE SCALE GENOMIC DNA]</scope>
    <source>
        <strain evidence="10">ZHUSHIDOU_FW_LH</strain>
        <tissue evidence="10">Leaf</tissue>
    </source>
</reference>
<dbReference type="GO" id="GO:0016560">
    <property type="term" value="P:protein import into peroxisome matrix, docking"/>
    <property type="evidence" value="ECO:0007669"/>
    <property type="project" value="InterPro"/>
</dbReference>
<evidence type="ECO:0000256" key="5">
    <source>
        <dbReference type="ARBA" id="ARBA00023136"/>
    </source>
</evidence>
<evidence type="ECO:0000256" key="2">
    <source>
        <dbReference type="ARBA" id="ARBA00022448"/>
    </source>
</evidence>
<dbReference type="AlphaFoldDB" id="A0AAN9HXZ7"/>
<keyword evidence="3" id="KW-0653">Protein transport</keyword>
<evidence type="ECO:0000256" key="4">
    <source>
        <dbReference type="ARBA" id="ARBA00023010"/>
    </source>
</evidence>